<dbReference type="RefSeq" id="WP_203760846.1">
    <property type="nucleotide sequence ID" value="NZ_BAAABO010000006.1"/>
</dbReference>
<accession>A0ABQ3XYS4</accession>
<proteinExistence type="predicted"/>
<protein>
    <submittedName>
        <fullName evidence="3">Uncharacterized protein</fullName>
    </submittedName>
</protein>
<evidence type="ECO:0000313" key="4">
    <source>
        <dbReference type="Proteomes" id="UP000609879"/>
    </source>
</evidence>
<comment type="caution">
    <text evidence="3">The sequence shown here is derived from an EMBL/GenBank/DDBJ whole genome shotgun (WGS) entry which is preliminary data.</text>
</comment>
<keyword evidence="2" id="KW-0732">Signal</keyword>
<dbReference type="Proteomes" id="UP000609879">
    <property type="component" value="Unassembled WGS sequence"/>
</dbReference>
<gene>
    <name evidence="3" type="ORF">Ade02nite_15420</name>
</gene>
<dbReference type="EMBL" id="BOMI01000023">
    <property type="protein sequence ID" value="GID72901.1"/>
    <property type="molecule type" value="Genomic_DNA"/>
</dbReference>
<name>A0ABQ3XYS4_9ACTN</name>
<organism evidence="3 4">
    <name type="scientific">Paractinoplanes deccanensis</name>
    <dbReference type="NCBI Taxonomy" id="113561"/>
    <lineage>
        <taxon>Bacteria</taxon>
        <taxon>Bacillati</taxon>
        <taxon>Actinomycetota</taxon>
        <taxon>Actinomycetes</taxon>
        <taxon>Micromonosporales</taxon>
        <taxon>Micromonosporaceae</taxon>
        <taxon>Paractinoplanes</taxon>
    </lineage>
</organism>
<sequence length="132" mass="13878">MLAKRIVTVVATLLAIPGLGARGAAATETRRDEPAAIAPAPARNLPPAFPFPAGSQVTRLSDGVSGASFTLTEPDPQTVLSFYRRELTRAPFTIVADRTEHGTTSLAFRDTTGWAGSIHATTHRVTVAVARA</sequence>
<feature type="signal peptide" evidence="2">
    <location>
        <begin position="1"/>
        <end position="26"/>
    </location>
</feature>
<evidence type="ECO:0000256" key="2">
    <source>
        <dbReference type="SAM" id="SignalP"/>
    </source>
</evidence>
<evidence type="ECO:0000313" key="3">
    <source>
        <dbReference type="EMBL" id="GID72901.1"/>
    </source>
</evidence>
<evidence type="ECO:0000256" key="1">
    <source>
        <dbReference type="SAM" id="MobiDB-lite"/>
    </source>
</evidence>
<feature type="region of interest" description="Disordered" evidence="1">
    <location>
        <begin position="22"/>
        <end position="51"/>
    </location>
</feature>
<feature type="chain" id="PRO_5046691027" evidence="2">
    <location>
        <begin position="27"/>
        <end position="132"/>
    </location>
</feature>
<reference evidence="3 4" key="1">
    <citation type="submission" date="2021-01" db="EMBL/GenBank/DDBJ databases">
        <title>Whole genome shotgun sequence of Actinoplanes deccanensis NBRC 13994.</title>
        <authorList>
            <person name="Komaki H."/>
            <person name="Tamura T."/>
        </authorList>
    </citation>
    <scope>NUCLEOTIDE SEQUENCE [LARGE SCALE GENOMIC DNA]</scope>
    <source>
        <strain evidence="3 4">NBRC 13994</strain>
    </source>
</reference>
<keyword evidence="4" id="KW-1185">Reference proteome</keyword>